<gene>
    <name evidence="1" type="ORF">QAD02_009927</name>
</gene>
<dbReference type="Proteomes" id="UP001239111">
    <property type="component" value="Chromosome 4"/>
</dbReference>
<proteinExistence type="predicted"/>
<dbReference type="EMBL" id="CM056744">
    <property type="protein sequence ID" value="KAJ8668264.1"/>
    <property type="molecule type" value="Genomic_DNA"/>
</dbReference>
<organism evidence="1 2">
    <name type="scientific">Eretmocerus hayati</name>
    <dbReference type="NCBI Taxonomy" id="131215"/>
    <lineage>
        <taxon>Eukaryota</taxon>
        <taxon>Metazoa</taxon>
        <taxon>Ecdysozoa</taxon>
        <taxon>Arthropoda</taxon>
        <taxon>Hexapoda</taxon>
        <taxon>Insecta</taxon>
        <taxon>Pterygota</taxon>
        <taxon>Neoptera</taxon>
        <taxon>Endopterygota</taxon>
        <taxon>Hymenoptera</taxon>
        <taxon>Apocrita</taxon>
        <taxon>Proctotrupomorpha</taxon>
        <taxon>Chalcidoidea</taxon>
        <taxon>Aphelinidae</taxon>
        <taxon>Aphelininae</taxon>
        <taxon>Eretmocerus</taxon>
    </lineage>
</organism>
<evidence type="ECO:0000313" key="1">
    <source>
        <dbReference type="EMBL" id="KAJ8668264.1"/>
    </source>
</evidence>
<evidence type="ECO:0000313" key="2">
    <source>
        <dbReference type="Proteomes" id="UP001239111"/>
    </source>
</evidence>
<protein>
    <submittedName>
        <fullName evidence="1">Uncharacterized protein</fullName>
    </submittedName>
</protein>
<comment type="caution">
    <text evidence="1">The sequence shown here is derived from an EMBL/GenBank/DDBJ whole genome shotgun (WGS) entry which is preliminary data.</text>
</comment>
<name>A0ACC2NB32_9HYME</name>
<reference evidence="1" key="1">
    <citation type="submission" date="2023-04" db="EMBL/GenBank/DDBJ databases">
        <title>A chromosome-level genome assembly of the parasitoid wasp Eretmocerus hayati.</title>
        <authorList>
            <person name="Zhong Y."/>
            <person name="Liu S."/>
            <person name="Liu Y."/>
        </authorList>
    </citation>
    <scope>NUCLEOTIDE SEQUENCE</scope>
    <source>
        <strain evidence="1">ZJU_SS_LIU_2023</strain>
    </source>
</reference>
<accession>A0ACC2NB32</accession>
<sequence>MTARIIPQRWIIVMISSFALLYLYAMRSFLPITMTQMTGAVNNASKYANSICLFNEDPMMFRDLPENMTISIDGHFHWTAHIQGVILSSYYWTYLVTNLLGDLVVRKIGSKQTLNYSILISVILMLVTPISVTLGDYTALIFLRAMTGIAGGVVMPAVAVLLARWIPLSERSTATTLAIAGATLGNVFGMVVPGYILEYVQDGWPIVFYFFGISGVLFFVINCIFCSNKPSQNPSAPAADDKWSQGKLECDHTDSPPTPWQSILTSKPVWALILMETSSTWGLTILSTGVPKYMDSILRFSVKDNGLFSSLPYLCMWICGFISAAISDWQIAKGKLDVTTARKTFATISSLGLSVFIVAASFAGCNRYLAVILITIGFMMNGCSYCSIKVNAWDLGPNYVGALSGVTNGISTLSGIVAPYLIGVLTSHQTISEWQFIFCITFAIFVVSNIVFLVFGSGEPQIWNDSRKVNEDTDKVERV</sequence>
<keyword evidence="2" id="KW-1185">Reference proteome</keyword>